<keyword evidence="11 14" id="KW-1015">Disulfide bond</keyword>
<dbReference type="InterPro" id="IPR003752">
    <property type="entry name" value="DiS_bond_form_DsbB/BdbC"/>
</dbReference>
<feature type="transmembrane region" description="Helical" evidence="15">
    <location>
        <begin position="39"/>
        <end position="58"/>
    </location>
</feature>
<keyword evidence="7 14" id="KW-0249">Electron transport</keyword>
<keyword evidence="3 14" id="KW-0813">Transport</keyword>
<dbReference type="InParanoid" id="A0A6M4HAD8"/>
<dbReference type="HAMAP" id="MF_00286">
    <property type="entry name" value="DsbB"/>
    <property type="match status" value="1"/>
</dbReference>
<evidence type="ECO:0000313" key="17">
    <source>
        <dbReference type="Proteomes" id="UP000503096"/>
    </source>
</evidence>
<evidence type="ECO:0000256" key="11">
    <source>
        <dbReference type="ARBA" id="ARBA00023157"/>
    </source>
</evidence>
<comment type="caution">
    <text evidence="14">Lacks conserved residue(s) required for the propagation of feature annotation.</text>
</comment>
<evidence type="ECO:0000256" key="1">
    <source>
        <dbReference type="ARBA" id="ARBA00004429"/>
    </source>
</evidence>
<accession>A0A6M4HAD8</accession>
<evidence type="ECO:0000256" key="14">
    <source>
        <dbReference type="HAMAP-Rule" id="MF_00286"/>
    </source>
</evidence>
<feature type="topological domain" description="Periplasmic" evidence="14">
    <location>
        <begin position="26"/>
        <end position="43"/>
    </location>
</feature>
<dbReference type="Proteomes" id="UP000503096">
    <property type="component" value="Chromosome"/>
</dbReference>
<keyword evidence="6 14" id="KW-0812">Transmembrane</keyword>
<dbReference type="Gene3D" id="1.20.1550.10">
    <property type="entry name" value="DsbB-like"/>
    <property type="match status" value="1"/>
</dbReference>
<feature type="transmembrane region" description="Helical" evidence="15">
    <location>
        <begin position="141"/>
        <end position="158"/>
    </location>
</feature>
<evidence type="ECO:0000256" key="2">
    <source>
        <dbReference type="ARBA" id="ARBA00008823"/>
    </source>
</evidence>
<keyword evidence="4 14" id="KW-1003">Cell membrane</keyword>
<evidence type="ECO:0000256" key="12">
    <source>
        <dbReference type="ARBA" id="ARBA00023186"/>
    </source>
</evidence>
<evidence type="ECO:0000256" key="5">
    <source>
        <dbReference type="ARBA" id="ARBA00022519"/>
    </source>
</evidence>
<dbReference type="AlphaFoldDB" id="A0A6M4HAD8"/>
<dbReference type="InterPro" id="IPR023380">
    <property type="entry name" value="DsbB-like_sf"/>
</dbReference>
<feature type="topological domain" description="Cytoplasmic" evidence="14">
    <location>
        <begin position="1"/>
        <end position="8"/>
    </location>
</feature>
<dbReference type="KEGG" id="upl:DSM104440_02644"/>
<reference evidence="16 17" key="1">
    <citation type="submission" date="2020-04" db="EMBL/GenBank/DDBJ databases">
        <title>Usitatibacter rugosus gen. nov., sp. nov. and Usitatibacter palustris sp. nov., novel members of Usitatibacteraceae fam. nov. within the order Nitrosomonadales isolated from soil.</title>
        <authorList>
            <person name="Huber K.J."/>
            <person name="Neumann-Schaal M."/>
            <person name="Geppert A."/>
            <person name="Luckner M."/>
            <person name="Wanner G."/>
            <person name="Overmann J."/>
        </authorList>
    </citation>
    <scope>NUCLEOTIDE SEQUENCE [LARGE SCALE GENOMIC DNA]</scope>
    <source>
        <strain evidence="16 17">Swamp67</strain>
    </source>
</reference>
<evidence type="ECO:0000256" key="9">
    <source>
        <dbReference type="ARBA" id="ARBA00023002"/>
    </source>
</evidence>
<dbReference type="InterPro" id="IPR050183">
    <property type="entry name" value="DsbB"/>
</dbReference>
<organism evidence="16 17">
    <name type="scientific">Usitatibacter palustris</name>
    <dbReference type="NCBI Taxonomy" id="2732487"/>
    <lineage>
        <taxon>Bacteria</taxon>
        <taxon>Pseudomonadati</taxon>
        <taxon>Pseudomonadota</taxon>
        <taxon>Betaproteobacteria</taxon>
        <taxon>Nitrosomonadales</taxon>
        <taxon>Usitatibacteraceae</taxon>
        <taxon>Usitatibacter</taxon>
    </lineage>
</organism>
<evidence type="ECO:0000256" key="15">
    <source>
        <dbReference type="SAM" id="Phobius"/>
    </source>
</evidence>
<keyword evidence="12 14" id="KW-0143">Chaperone</keyword>
<feature type="topological domain" description="Cytoplasmic" evidence="14">
    <location>
        <begin position="61"/>
        <end position="66"/>
    </location>
</feature>
<keyword evidence="5" id="KW-0997">Cell inner membrane</keyword>
<evidence type="ECO:0000256" key="6">
    <source>
        <dbReference type="ARBA" id="ARBA00022692"/>
    </source>
</evidence>
<comment type="similarity">
    <text evidence="2 14">Belongs to the DsbB family.</text>
</comment>
<sequence length="162" mass="17532">MRLPSRAVFAAVFVACAGLIGLAMYMQHELGLEPCPMCILQRYAFMAVALVALVAAIHGPGKLGVRIYGGLALLFALAGAGTSIRHSYLQRFPDGSLSCGADLDFLINNFSLAQALPKMFAGTGECSKVQWRMLGLSIPEWALVWYLIFAVVAIWLIVRKPS</sequence>
<dbReference type="GO" id="GO:0009055">
    <property type="term" value="F:electron transfer activity"/>
    <property type="evidence" value="ECO:0007669"/>
    <property type="project" value="UniProtKB-UniRule"/>
</dbReference>
<keyword evidence="9 14" id="KW-0560">Oxidoreductase</keyword>
<dbReference type="EMBL" id="CP053073">
    <property type="protein sequence ID" value="QJR15818.1"/>
    <property type="molecule type" value="Genomic_DNA"/>
</dbReference>
<dbReference type="PANTHER" id="PTHR36570:SF3">
    <property type="entry name" value="DISULFIDE BOND FORMATION PROTEIN B"/>
    <property type="match status" value="1"/>
</dbReference>
<feature type="disulfide bond" description="Redox-active" evidence="14">
    <location>
        <begin position="35"/>
        <end position="38"/>
    </location>
</feature>
<dbReference type="FunCoup" id="A0A6M4HAD8">
    <property type="interactions" value="73"/>
</dbReference>
<evidence type="ECO:0000256" key="4">
    <source>
        <dbReference type="ARBA" id="ARBA00022475"/>
    </source>
</evidence>
<evidence type="ECO:0000256" key="8">
    <source>
        <dbReference type="ARBA" id="ARBA00022989"/>
    </source>
</evidence>
<comment type="function">
    <text evidence="14">Required for disulfide bond formation in some periplasmic proteins. Acts by oxidizing the DsbA protein.</text>
</comment>
<dbReference type="GO" id="GO:0005886">
    <property type="term" value="C:plasma membrane"/>
    <property type="evidence" value="ECO:0007669"/>
    <property type="project" value="UniProtKB-SubCell"/>
</dbReference>
<feature type="transmembrane region" description="Helical" evidence="15">
    <location>
        <begin position="7"/>
        <end position="27"/>
    </location>
</feature>
<dbReference type="RefSeq" id="WP_171163433.1">
    <property type="nucleotide sequence ID" value="NZ_CP053073.1"/>
</dbReference>
<feature type="transmembrane region" description="Helical" evidence="15">
    <location>
        <begin position="65"/>
        <end position="84"/>
    </location>
</feature>
<proteinExistence type="inferred from homology"/>
<dbReference type="PANTHER" id="PTHR36570">
    <property type="entry name" value="DISULFIDE BOND FORMATION PROTEIN B"/>
    <property type="match status" value="1"/>
</dbReference>
<comment type="subcellular location">
    <subcellularLocation>
        <location evidence="1">Cell inner membrane</location>
        <topology evidence="1">Multi-pass membrane protein</topology>
    </subcellularLocation>
    <subcellularLocation>
        <location evidence="14">Cell membrane</location>
        <topology evidence="14">Multi-pass membrane protein</topology>
    </subcellularLocation>
</comment>
<keyword evidence="17" id="KW-1185">Reference proteome</keyword>
<dbReference type="InterPro" id="IPR022920">
    <property type="entry name" value="Disulphide_bond_form_DsbB"/>
</dbReference>
<gene>
    <name evidence="14 16" type="primary">dsbB</name>
    <name evidence="16" type="ORF">DSM104440_02644</name>
</gene>
<evidence type="ECO:0000256" key="10">
    <source>
        <dbReference type="ARBA" id="ARBA00023136"/>
    </source>
</evidence>
<dbReference type="SUPFAM" id="SSF158442">
    <property type="entry name" value="DsbB-like"/>
    <property type="match status" value="1"/>
</dbReference>
<dbReference type="GO" id="GO:0006457">
    <property type="term" value="P:protein folding"/>
    <property type="evidence" value="ECO:0007669"/>
    <property type="project" value="InterPro"/>
</dbReference>
<evidence type="ECO:0000313" key="16">
    <source>
        <dbReference type="EMBL" id="QJR15818.1"/>
    </source>
</evidence>
<evidence type="ECO:0000256" key="7">
    <source>
        <dbReference type="ARBA" id="ARBA00022982"/>
    </source>
</evidence>
<protein>
    <recommendedName>
        <fullName evidence="14">Disulfide bond formation protein B</fullName>
    </recommendedName>
    <alternativeName>
        <fullName evidence="14">Disulfide oxidoreductase</fullName>
    </alternativeName>
</protein>
<dbReference type="Pfam" id="PF02600">
    <property type="entry name" value="DsbB"/>
    <property type="match status" value="1"/>
</dbReference>
<feature type="topological domain" description="Cytoplasmic" evidence="14">
    <location>
        <begin position="160"/>
        <end position="162"/>
    </location>
</feature>
<evidence type="ECO:0000256" key="13">
    <source>
        <dbReference type="ARBA" id="ARBA00023284"/>
    </source>
</evidence>
<keyword evidence="10 14" id="KW-0472">Membrane</keyword>
<evidence type="ECO:0000256" key="3">
    <source>
        <dbReference type="ARBA" id="ARBA00022448"/>
    </source>
</evidence>
<dbReference type="GO" id="GO:0015035">
    <property type="term" value="F:protein-disulfide reductase activity"/>
    <property type="evidence" value="ECO:0007669"/>
    <property type="project" value="UniProtKB-UniRule"/>
</dbReference>
<name>A0A6M4HAD8_9PROT</name>
<keyword evidence="13 14" id="KW-0676">Redox-active center</keyword>
<keyword evidence="8 14" id="KW-1133">Transmembrane helix</keyword>